<dbReference type="Pfam" id="PF00106">
    <property type="entry name" value="adh_short"/>
    <property type="match status" value="1"/>
</dbReference>
<evidence type="ECO:0000313" key="3">
    <source>
        <dbReference type="EMBL" id="EAR88141.1"/>
    </source>
</evidence>
<dbReference type="PANTHER" id="PTHR43658:SF8">
    <property type="entry name" value="17-BETA-HYDROXYSTEROID DEHYDROGENASE 14-RELATED"/>
    <property type="match status" value="1"/>
</dbReference>
<dbReference type="InterPro" id="IPR020904">
    <property type="entry name" value="Sc_DH/Rdtase_CS"/>
</dbReference>
<dbReference type="PANTHER" id="PTHR43658">
    <property type="entry name" value="SHORT-CHAIN DEHYDROGENASE/REDUCTASE"/>
    <property type="match status" value="1"/>
</dbReference>
<evidence type="ECO:0000313" key="4">
    <source>
        <dbReference type="Proteomes" id="UP000009168"/>
    </source>
</evidence>
<dbReference type="GeneID" id="7826837"/>
<keyword evidence="1" id="KW-0560">Oxidoreductase</keyword>
<dbReference type="SUPFAM" id="SSF51735">
    <property type="entry name" value="NAD(P)-binding Rossmann-fold domains"/>
    <property type="match status" value="1"/>
</dbReference>
<dbReference type="EMBL" id="GG662845">
    <property type="protein sequence ID" value="EAR88141.1"/>
    <property type="molecule type" value="Genomic_DNA"/>
</dbReference>
<proteinExistence type="inferred from homology"/>
<dbReference type="RefSeq" id="XP_001008386.1">
    <property type="nucleotide sequence ID" value="XM_001008386.3"/>
</dbReference>
<dbReference type="HOGENOM" id="CLU_010194_42_0_1"/>
<dbReference type="FunFam" id="3.40.50.720:FF:000084">
    <property type="entry name" value="Short-chain dehydrogenase reductase"/>
    <property type="match status" value="1"/>
</dbReference>
<keyword evidence="4" id="KW-1185">Reference proteome</keyword>
<dbReference type="PRINTS" id="PR00080">
    <property type="entry name" value="SDRFAMILY"/>
</dbReference>
<dbReference type="AlphaFoldDB" id="Q22RI1"/>
<evidence type="ECO:0000256" key="1">
    <source>
        <dbReference type="ARBA" id="ARBA00023002"/>
    </source>
</evidence>
<dbReference type="CDD" id="cd05371">
    <property type="entry name" value="HSD10-like_SDR_c"/>
    <property type="match status" value="1"/>
</dbReference>
<dbReference type="PROSITE" id="PS00061">
    <property type="entry name" value="ADH_SHORT"/>
    <property type="match status" value="1"/>
</dbReference>
<dbReference type="PRINTS" id="PR00081">
    <property type="entry name" value="GDHRDH"/>
</dbReference>
<dbReference type="OrthoDB" id="1274115at2759"/>
<dbReference type="OMA" id="RHIFEND"/>
<accession>Q22RI1</accession>
<dbReference type="InParanoid" id="Q22RI1"/>
<evidence type="ECO:0000256" key="2">
    <source>
        <dbReference type="RuleBase" id="RU000363"/>
    </source>
</evidence>
<dbReference type="Proteomes" id="UP000009168">
    <property type="component" value="Unassembled WGS sequence"/>
</dbReference>
<dbReference type="GO" id="GO:0016491">
    <property type="term" value="F:oxidoreductase activity"/>
    <property type="evidence" value="ECO:0007669"/>
    <property type="project" value="UniProtKB-KW"/>
</dbReference>
<comment type="similarity">
    <text evidence="2">Belongs to the short-chain dehydrogenases/reductases (SDR) family.</text>
</comment>
<reference evidence="4" key="1">
    <citation type="journal article" date="2006" name="PLoS Biol.">
        <title>Macronuclear genome sequence of the ciliate Tetrahymena thermophila, a model eukaryote.</title>
        <authorList>
            <person name="Eisen J.A."/>
            <person name="Coyne R.S."/>
            <person name="Wu M."/>
            <person name="Wu D."/>
            <person name="Thiagarajan M."/>
            <person name="Wortman J.R."/>
            <person name="Badger J.H."/>
            <person name="Ren Q."/>
            <person name="Amedeo P."/>
            <person name="Jones K.M."/>
            <person name="Tallon L.J."/>
            <person name="Delcher A.L."/>
            <person name="Salzberg S.L."/>
            <person name="Silva J.C."/>
            <person name="Haas B.J."/>
            <person name="Majoros W.H."/>
            <person name="Farzad M."/>
            <person name="Carlton J.M."/>
            <person name="Smith R.K. Jr."/>
            <person name="Garg J."/>
            <person name="Pearlman R.E."/>
            <person name="Karrer K.M."/>
            <person name="Sun L."/>
            <person name="Manning G."/>
            <person name="Elde N.C."/>
            <person name="Turkewitz A.P."/>
            <person name="Asai D.J."/>
            <person name="Wilkes D.E."/>
            <person name="Wang Y."/>
            <person name="Cai H."/>
            <person name="Collins K."/>
            <person name="Stewart B.A."/>
            <person name="Lee S.R."/>
            <person name="Wilamowska K."/>
            <person name="Weinberg Z."/>
            <person name="Ruzzo W.L."/>
            <person name="Wloga D."/>
            <person name="Gaertig J."/>
            <person name="Frankel J."/>
            <person name="Tsao C.-C."/>
            <person name="Gorovsky M.A."/>
            <person name="Keeling P.J."/>
            <person name="Waller R.F."/>
            <person name="Patron N.J."/>
            <person name="Cherry J.M."/>
            <person name="Stover N.A."/>
            <person name="Krieger C.J."/>
            <person name="del Toro C."/>
            <person name="Ryder H.F."/>
            <person name="Williamson S.C."/>
            <person name="Barbeau R.A."/>
            <person name="Hamilton E.P."/>
            <person name="Orias E."/>
        </authorList>
    </citation>
    <scope>NUCLEOTIDE SEQUENCE [LARGE SCALE GENOMIC DNA]</scope>
    <source>
        <strain evidence="4">SB210</strain>
    </source>
</reference>
<dbReference type="KEGG" id="tet:TTHERM_00016060"/>
<dbReference type="eggNOG" id="KOG1199">
    <property type="taxonomic scope" value="Eukaryota"/>
</dbReference>
<dbReference type="InterPro" id="IPR036291">
    <property type="entry name" value="NAD(P)-bd_dom_sf"/>
</dbReference>
<gene>
    <name evidence="3" type="ORF">TTHERM_00016060</name>
</gene>
<organism evidence="3 4">
    <name type="scientific">Tetrahymena thermophila (strain SB210)</name>
    <dbReference type="NCBI Taxonomy" id="312017"/>
    <lineage>
        <taxon>Eukaryota</taxon>
        <taxon>Sar</taxon>
        <taxon>Alveolata</taxon>
        <taxon>Ciliophora</taxon>
        <taxon>Intramacronucleata</taxon>
        <taxon>Oligohymenophorea</taxon>
        <taxon>Hymenostomatida</taxon>
        <taxon>Tetrahymenina</taxon>
        <taxon>Tetrahymenidae</taxon>
        <taxon>Tetrahymena</taxon>
    </lineage>
</organism>
<dbReference type="STRING" id="312017.Q22RI1"/>
<dbReference type="InterPro" id="IPR002347">
    <property type="entry name" value="SDR_fam"/>
</dbReference>
<protein>
    <submittedName>
        <fullName evidence="3">Short chain dehydrogenase reductase family protein, putative</fullName>
    </submittedName>
</protein>
<dbReference type="Gene3D" id="3.40.50.720">
    <property type="entry name" value="NAD(P)-binding Rossmann-like Domain"/>
    <property type="match status" value="1"/>
</dbReference>
<sequence length="260" mass="27473">MKLDNTIVALVTGGTSGLGEATVYALLEKGVRVFIADRNEEKGLQIQTKYGQDRCRFQKCDVSDEAQVKALVDACVATFGAIHILLNSAGVISAGLIVGGKNQDQTIKTEEMNRVLGVNVVGTFNVTKYVALQMVKQQPLNEFKERGVIVNVASVAGIEGQRGQTVYAASKGAIIGMTLPLARDLGKFGVRVCTIAPGIFQTPMGAGMSDKIIEALSKASALGRVGNPTEFADAILGLATNSFVTGSIFRLDGGIRLPHM</sequence>
<name>Q22RI1_TETTS</name>